<dbReference type="AlphaFoldDB" id="A0A833R2F5"/>
<evidence type="ECO:0000256" key="3">
    <source>
        <dbReference type="SAM" id="MobiDB-lite"/>
    </source>
</evidence>
<dbReference type="InterPro" id="IPR027353">
    <property type="entry name" value="NET_dom"/>
</dbReference>
<comment type="caution">
    <text evidence="5">The sequence shown here is derived from an EMBL/GenBank/DDBJ whole genome shotgun (WGS) entry which is preliminary data.</text>
</comment>
<dbReference type="Proteomes" id="UP000623129">
    <property type="component" value="Unassembled WGS sequence"/>
</dbReference>
<evidence type="ECO:0000313" key="5">
    <source>
        <dbReference type="EMBL" id="KAF3337240.1"/>
    </source>
</evidence>
<dbReference type="Pfam" id="PF17035">
    <property type="entry name" value="BET"/>
    <property type="match status" value="1"/>
</dbReference>
<feature type="region of interest" description="Disordered" evidence="3">
    <location>
        <begin position="93"/>
        <end position="124"/>
    </location>
</feature>
<evidence type="ECO:0000256" key="1">
    <source>
        <dbReference type="ARBA" id="ARBA00023015"/>
    </source>
</evidence>
<feature type="domain" description="NET" evidence="4">
    <location>
        <begin position="176"/>
        <end position="255"/>
    </location>
</feature>
<evidence type="ECO:0000259" key="4">
    <source>
        <dbReference type="PROSITE" id="PS51525"/>
    </source>
</evidence>
<keyword evidence="2" id="KW-0804">Transcription</keyword>
<reference evidence="5" key="1">
    <citation type="submission" date="2020-01" db="EMBL/GenBank/DDBJ databases">
        <title>Genome sequence of Kobresia littledalei, the first chromosome-level genome in the family Cyperaceae.</title>
        <authorList>
            <person name="Qu G."/>
        </authorList>
    </citation>
    <scope>NUCLEOTIDE SEQUENCE</scope>
    <source>
        <strain evidence="5">C.B.Clarke</strain>
        <tissue evidence="5">Leaf</tissue>
    </source>
</reference>
<dbReference type="PANTHER" id="PTHR45926">
    <property type="entry name" value="OSJNBA0053K19.4 PROTEIN"/>
    <property type="match status" value="1"/>
</dbReference>
<proteinExistence type="predicted"/>
<evidence type="ECO:0000313" key="6">
    <source>
        <dbReference type="Proteomes" id="UP000623129"/>
    </source>
</evidence>
<dbReference type="PROSITE" id="PS51525">
    <property type="entry name" value="NET"/>
    <property type="match status" value="1"/>
</dbReference>
<dbReference type="InterPro" id="IPR038336">
    <property type="entry name" value="NET_sf"/>
</dbReference>
<evidence type="ECO:0000256" key="2">
    <source>
        <dbReference type="ARBA" id="ARBA00023163"/>
    </source>
</evidence>
<protein>
    <submittedName>
        <fullName evidence="5">Bromodomain-containing protein 4B</fullName>
    </submittedName>
</protein>
<keyword evidence="1" id="KW-0805">Transcription regulation</keyword>
<gene>
    <name evidence="5" type="ORF">FCM35_KLT17827</name>
</gene>
<dbReference type="OrthoDB" id="21449at2759"/>
<keyword evidence="6" id="KW-1185">Reference proteome</keyword>
<dbReference type="EMBL" id="SWLB01000006">
    <property type="protein sequence ID" value="KAF3337240.1"/>
    <property type="molecule type" value="Genomic_DNA"/>
</dbReference>
<sequence length="255" mass="29013">MSIDPSSNKDGPDFIGYYRDLFSMEISKIEEHPISKSVQYFSNCLGGGLFDYKAKLGSVLHEAATVLNRETDELLEKIIAKLEAESDLGQLPCFSGNSDKDSTPEASISRKRKMPSGPDFSQRANGFHSSELVEKVYRDIQSLHGNGEVHQEAVDQYSADLLQKLCMMEQGVEEFLNEVVVNCREMTSAEKQQLGRRIQKLPEKAYGRLIEIYQSRKPFSRQNSDSVFINLEKQDDATLWRLYYYVETVLRASKT</sequence>
<accession>A0A833R2F5</accession>
<dbReference type="Gene3D" id="1.20.1270.220">
    <property type="match status" value="1"/>
</dbReference>
<name>A0A833R2F5_9POAL</name>
<organism evidence="5 6">
    <name type="scientific">Carex littledalei</name>
    <dbReference type="NCBI Taxonomy" id="544730"/>
    <lineage>
        <taxon>Eukaryota</taxon>
        <taxon>Viridiplantae</taxon>
        <taxon>Streptophyta</taxon>
        <taxon>Embryophyta</taxon>
        <taxon>Tracheophyta</taxon>
        <taxon>Spermatophyta</taxon>
        <taxon>Magnoliopsida</taxon>
        <taxon>Liliopsida</taxon>
        <taxon>Poales</taxon>
        <taxon>Cyperaceae</taxon>
        <taxon>Cyperoideae</taxon>
        <taxon>Cariceae</taxon>
        <taxon>Carex</taxon>
        <taxon>Carex subgen. Euthyceras</taxon>
    </lineage>
</organism>